<dbReference type="SUPFAM" id="SSF55469">
    <property type="entry name" value="FMN-dependent nitroreductase-like"/>
    <property type="match status" value="1"/>
</dbReference>
<keyword evidence="4" id="KW-1185">Reference proteome</keyword>
<feature type="domain" description="Cyanobactin oxidase ThcOx second" evidence="2">
    <location>
        <begin position="151"/>
        <end position="283"/>
    </location>
</feature>
<dbReference type="Pfam" id="PF22767">
    <property type="entry name" value="ThcOx"/>
    <property type="match status" value="1"/>
</dbReference>
<dbReference type="PANTHER" id="PTHR43745:SF2">
    <property type="entry name" value="NITROREDUCTASE MJ1384-RELATED"/>
    <property type="match status" value="1"/>
</dbReference>
<reference evidence="3 4" key="1">
    <citation type="submission" date="2024-06" db="EMBL/GenBank/DDBJ databases">
        <title>The Natural Products Discovery Center: Release of the First 8490 Sequenced Strains for Exploring Actinobacteria Biosynthetic Diversity.</title>
        <authorList>
            <person name="Kalkreuter E."/>
            <person name="Kautsar S.A."/>
            <person name="Yang D."/>
            <person name="Bader C.D."/>
            <person name="Teijaro C.N."/>
            <person name="Fluegel L."/>
            <person name="Davis C.M."/>
            <person name="Simpson J.R."/>
            <person name="Lauterbach L."/>
            <person name="Steele A.D."/>
            <person name="Gui C."/>
            <person name="Meng S."/>
            <person name="Li G."/>
            <person name="Viehrig K."/>
            <person name="Ye F."/>
            <person name="Su P."/>
            <person name="Kiefer A.F."/>
            <person name="Nichols A."/>
            <person name="Cepeda A.J."/>
            <person name="Yan W."/>
            <person name="Fan B."/>
            <person name="Jiang Y."/>
            <person name="Adhikari A."/>
            <person name="Zheng C.-J."/>
            <person name="Schuster L."/>
            <person name="Cowan T.M."/>
            <person name="Smanski M.J."/>
            <person name="Chevrette M.G."/>
            <person name="De Carvalho L.P.S."/>
            <person name="Shen B."/>
        </authorList>
    </citation>
    <scope>NUCLEOTIDE SEQUENCE [LARGE SCALE GENOMIC DNA]</scope>
    <source>
        <strain evidence="3 4">NPDC006434</strain>
    </source>
</reference>
<dbReference type="NCBIfam" id="TIGR03605">
    <property type="entry name" value="antibiot_sagB"/>
    <property type="match status" value="1"/>
</dbReference>
<dbReference type="Proteomes" id="UP001550210">
    <property type="component" value="Unassembled WGS sequence"/>
</dbReference>
<dbReference type="InterPro" id="IPR000415">
    <property type="entry name" value="Nitroreductase-like"/>
</dbReference>
<proteinExistence type="predicted"/>
<dbReference type="InterPro" id="IPR029479">
    <property type="entry name" value="Nitroreductase"/>
</dbReference>
<evidence type="ECO:0000259" key="2">
    <source>
        <dbReference type="Pfam" id="PF22767"/>
    </source>
</evidence>
<dbReference type="InterPro" id="IPR020051">
    <property type="entry name" value="SagB-type_dehydrogenase"/>
</dbReference>
<dbReference type="InterPro" id="IPR054488">
    <property type="entry name" value="ThcOx_dom2"/>
</dbReference>
<name>A0ABV2V9P7_9ACTN</name>
<dbReference type="CDD" id="cd02142">
    <property type="entry name" value="McbC_SagB-like_oxidoreductase"/>
    <property type="match status" value="1"/>
</dbReference>
<dbReference type="Gene3D" id="3.40.109.10">
    <property type="entry name" value="NADH Oxidase"/>
    <property type="match status" value="1"/>
</dbReference>
<protein>
    <submittedName>
        <fullName evidence="3">SagB family peptide dehydrogenase</fullName>
    </submittedName>
</protein>
<dbReference type="EMBL" id="JBEXPZ010000076">
    <property type="protein sequence ID" value="MET9850558.1"/>
    <property type="molecule type" value="Genomic_DNA"/>
</dbReference>
<dbReference type="Pfam" id="PF00881">
    <property type="entry name" value="Nitroreductase"/>
    <property type="match status" value="1"/>
</dbReference>
<gene>
    <name evidence="3" type="ORF">ABZZ21_39660</name>
</gene>
<dbReference type="InterPro" id="IPR052544">
    <property type="entry name" value="Bacteriocin_Proc_Enz"/>
</dbReference>
<evidence type="ECO:0000313" key="4">
    <source>
        <dbReference type="Proteomes" id="UP001550210"/>
    </source>
</evidence>
<evidence type="ECO:0000259" key="1">
    <source>
        <dbReference type="Pfam" id="PF00881"/>
    </source>
</evidence>
<evidence type="ECO:0000313" key="3">
    <source>
        <dbReference type="EMBL" id="MET9850558.1"/>
    </source>
</evidence>
<sequence length="534" mass="56790">MTAERPLSTVVTPQSERRCVALWSLREDVLVDMGGPTSSVVLSGRWGETRLHRAGPLVREALRRMSLGPISLANVAAELAADSTVRLSSPGGRTATVTGAQAEILMVLHRLQHMVVRSLTLEGADQPLLSVVPIAQSARYRPDAVDRQRPVRLSRFAFLRSEGEGFVLEGPVSLYRVVLHAPEAAWVVSMLGRALTVDEIAAAVPLPAAVVAEIVGHLLGTGMVLCAEQPSPAADRGGPGAYEAGRGGGDPVPSFAEDRDPALLSWGAVDLLFHSRSTLGRHDADFGATYPLAGRLPPAPAVKPLPDGPRLALPRPSLSEVTAEDPPLTTVVEGRQSIRSYGAEPLTAAVLGEFLYRALRVRGLHERQGEGRQEEAYTDRPYPSGGRAYELEFYLTVRDCAGIPSGTHYYAPLEHCLVQIDEGETDSATAELVAEAQISAGLVEPPAVVITITSRIHRLSWKYSGLPYALTLKHVGAVIQNLYLIGTAMGLAACALGSGDVELAARTTGTDWLTEPSVGGFVLGVAPQLSPTIH</sequence>
<dbReference type="PANTHER" id="PTHR43745">
    <property type="entry name" value="NITROREDUCTASE MJ1384-RELATED"/>
    <property type="match status" value="1"/>
</dbReference>
<accession>A0ABV2V9P7</accession>
<feature type="domain" description="Nitroreductase" evidence="1">
    <location>
        <begin position="333"/>
        <end position="511"/>
    </location>
</feature>
<organism evidence="3 4">
    <name type="scientific">Streptomyces ossamyceticus</name>
    <dbReference type="NCBI Taxonomy" id="249581"/>
    <lineage>
        <taxon>Bacteria</taxon>
        <taxon>Bacillati</taxon>
        <taxon>Actinomycetota</taxon>
        <taxon>Actinomycetes</taxon>
        <taxon>Kitasatosporales</taxon>
        <taxon>Streptomycetaceae</taxon>
        <taxon>Streptomyces</taxon>
    </lineage>
</organism>
<comment type="caution">
    <text evidence="3">The sequence shown here is derived from an EMBL/GenBank/DDBJ whole genome shotgun (WGS) entry which is preliminary data.</text>
</comment>
<dbReference type="RefSeq" id="WP_355403827.1">
    <property type="nucleotide sequence ID" value="NZ_JBEGHN010000059.1"/>
</dbReference>